<comment type="caution">
    <text evidence="1">The sequence shown here is derived from an EMBL/GenBank/DDBJ whole genome shotgun (WGS) entry which is preliminary data.</text>
</comment>
<sequence>MKHKTLTEWFNNLSLKDKLKLYDYYKEQNIELIFNWIPPCECEESRDSQVSGTE</sequence>
<protein>
    <submittedName>
        <fullName evidence="1">Uncharacterized protein</fullName>
    </submittedName>
</protein>
<organism evidence="1">
    <name type="scientific">marine sediment metagenome</name>
    <dbReference type="NCBI Taxonomy" id="412755"/>
    <lineage>
        <taxon>unclassified sequences</taxon>
        <taxon>metagenomes</taxon>
        <taxon>ecological metagenomes</taxon>
    </lineage>
</organism>
<dbReference type="EMBL" id="BART01021261">
    <property type="protein sequence ID" value="GAG98117.1"/>
    <property type="molecule type" value="Genomic_DNA"/>
</dbReference>
<dbReference type="AlphaFoldDB" id="X1CYZ5"/>
<evidence type="ECO:0000313" key="1">
    <source>
        <dbReference type="EMBL" id="GAG98117.1"/>
    </source>
</evidence>
<reference evidence="1" key="1">
    <citation type="journal article" date="2014" name="Front. Microbiol.">
        <title>High frequency of phylogenetically diverse reductive dehalogenase-homologous genes in deep subseafloor sedimentary metagenomes.</title>
        <authorList>
            <person name="Kawai M."/>
            <person name="Futagami T."/>
            <person name="Toyoda A."/>
            <person name="Takaki Y."/>
            <person name="Nishi S."/>
            <person name="Hori S."/>
            <person name="Arai W."/>
            <person name="Tsubouchi T."/>
            <person name="Morono Y."/>
            <person name="Uchiyama I."/>
            <person name="Ito T."/>
            <person name="Fujiyama A."/>
            <person name="Inagaki F."/>
            <person name="Takami H."/>
        </authorList>
    </citation>
    <scope>NUCLEOTIDE SEQUENCE</scope>
    <source>
        <strain evidence="1">Expedition CK06-06</strain>
    </source>
</reference>
<accession>X1CYZ5</accession>
<gene>
    <name evidence="1" type="ORF">S01H4_39280</name>
</gene>
<proteinExistence type="predicted"/>
<name>X1CYZ5_9ZZZZ</name>